<protein>
    <recommendedName>
        <fullName evidence="4">BTB domain-containing protein</fullName>
    </recommendedName>
</protein>
<evidence type="ECO:0008006" key="4">
    <source>
        <dbReference type="Google" id="ProtNLM"/>
    </source>
</evidence>
<gene>
    <name evidence="2" type="ORF">AK812_SmicGene27005</name>
</gene>
<comment type="caution">
    <text evidence="2">The sequence shown here is derived from an EMBL/GenBank/DDBJ whole genome shotgun (WGS) entry which is preliminary data.</text>
</comment>
<dbReference type="InterPro" id="IPR001562">
    <property type="entry name" value="Znf_Btk_motif"/>
</dbReference>
<evidence type="ECO:0000256" key="1">
    <source>
        <dbReference type="PROSITE-ProRule" id="PRU00432"/>
    </source>
</evidence>
<dbReference type="GO" id="GO:0035556">
    <property type="term" value="P:intracellular signal transduction"/>
    <property type="evidence" value="ECO:0007669"/>
    <property type="project" value="InterPro"/>
</dbReference>
<dbReference type="OrthoDB" id="442674at2759"/>
<dbReference type="PROSITE" id="PS51113">
    <property type="entry name" value="ZF_BTK"/>
    <property type="match status" value="1"/>
</dbReference>
<name>A0A1Q9D841_SYMMI</name>
<dbReference type="Proteomes" id="UP000186817">
    <property type="component" value="Unassembled WGS sequence"/>
</dbReference>
<reference evidence="2 3" key="1">
    <citation type="submission" date="2016-02" db="EMBL/GenBank/DDBJ databases">
        <title>Genome analysis of coral dinoflagellate symbionts highlights evolutionary adaptations to a symbiotic lifestyle.</title>
        <authorList>
            <person name="Aranda M."/>
            <person name="Li Y."/>
            <person name="Liew Y.J."/>
            <person name="Baumgarten S."/>
            <person name="Simakov O."/>
            <person name="Wilson M."/>
            <person name="Piel J."/>
            <person name="Ashoor H."/>
            <person name="Bougouffa S."/>
            <person name="Bajic V.B."/>
            <person name="Ryu T."/>
            <person name="Ravasi T."/>
            <person name="Bayer T."/>
            <person name="Micklem G."/>
            <person name="Kim H."/>
            <person name="Bhak J."/>
            <person name="Lajeunesse T.C."/>
            <person name="Voolstra C.R."/>
        </authorList>
    </citation>
    <scope>NUCLEOTIDE SEQUENCE [LARGE SCALE GENOMIC DNA]</scope>
    <source>
        <strain evidence="2 3">CCMP2467</strain>
    </source>
</reference>
<accession>A0A1Q9D841</accession>
<sequence length="441" mass="49298">MCHERIAALPIGPELTIASAPAAAFLTEGPASQESEALDEKDEDVIPRSGPGCYKVHRVPVPEDASQETFAQGYSLEHEAQEGLPEPTVLAELAAAGISRKDALEAVARMWPAAPDDPRGSRRSVCIRLHDAVFDVEHEERLKERSDYFRMLLDGPFRDSHDCVLDVSELLQTNQRLSAGGTIEEWAQGVKEFLHVAEACDAVAAQALVRQHGDMCACLRLLLLADCLTAPSIEQICADEACQRMQHEVLHDPKPERDALICALPWELMERLLAGIQSMTLVLNLVGLWSRPATMAQEHLRAFLQCRCAGIADNLDWVREWLPLCQHHPHLLHNLPQSRETFERMGRFLANLPVIVKEMLDDSLPELVRYHSGHYKCGTDAGWSCCEQVKKRSPGCEVEVQRKFQVPAVTRGRYDMNLESAIQQVIHARIKTFGDDLESML</sequence>
<evidence type="ECO:0000313" key="2">
    <source>
        <dbReference type="EMBL" id="OLP91308.1"/>
    </source>
</evidence>
<dbReference type="EMBL" id="LSRX01000671">
    <property type="protein sequence ID" value="OLP91308.1"/>
    <property type="molecule type" value="Genomic_DNA"/>
</dbReference>
<proteinExistence type="predicted"/>
<evidence type="ECO:0000313" key="3">
    <source>
        <dbReference type="Proteomes" id="UP000186817"/>
    </source>
</evidence>
<keyword evidence="3" id="KW-1185">Reference proteome</keyword>
<keyword evidence="1" id="KW-0479">Metal-binding</keyword>
<dbReference type="AlphaFoldDB" id="A0A1Q9D841"/>
<dbReference type="GO" id="GO:0008270">
    <property type="term" value="F:zinc ion binding"/>
    <property type="evidence" value="ECO:0007669"/>
    <property type="project" value="UniProtKB-KW"/>
</dbReference>
<organism evidence="2 3">
    <name type="scientific">Symbiodinium microadriaticum</name>
    <name type="common">Dinoflagellate</name>
    <name type="synonym">Zooxanthella microadriatica</name>
    <dbReference type="NCBI Taxonomy" id="2951"/>
    <lineage>
        <taxon>Eukaryota</taxon>
        <taxon>Sar</taxon>
        <taxon>Alveolata</taxon>
        <taxon>Dinophyceae</taxon>
        <taxon>Suessiales</taxon>
        <taxon>Symbiodiniaceae</taxon>
        <taxon>Symbiodinium</taxon>
    </lineage>
</organism>
<keyword evidence="1" id="KW-0863">Zinc-finger</keyword>
<keyword evidence="1" id="KW-0862">Zinc</keyword>